<protein>
    <recommendedName>
        <fullName evidence="4">Retrovirus-related Pol polyprotein from transposon TNT 1-94</fullName>
    </recommendedName>
</protein>
<dbReference type="Proteomes" id="UP001152523">
    <property type="component" value="Unassembled WGS sequence"/>
</dbReference>
<reference evidence="2" key="1">
    <citation type="submission" date="2022-07" db="EMBL/GenBank/DDBJ databases">
        <authorList>
            <person name="Macas J."/>
            <person name="Novak P."/>
            <person name="Neumann P."/>
        </authorList>
    </citation>
    <scope>NUCLEOTIDE SEQUENCE</scope>
</reference>
<gene>
    <name evidence="2" type="ORF">CEPIT_LOCUS36056</name>
</gene>
<organism evidence="2 3">
    <name type="scientific">Cuscuta epithymum</name>
    <dbReference type="NCBI Taxonomy" id="186058"/>
    <lineage>
        <taxon>Eukaryota</taxon>
        <taxon>Viridiplantae</taxon>
        <taxon>Streptophyta</taxon>
        <taxon>Embryophyta</taxon>
        <taxon>Tracheophyta</taxon>
        <taxon>Spermatophyta</taxon>
        <taxon>Magnoliopsida</taxon>
        <taxon>eudicotyledons</taxon>
        <taxon>Gunneridae</taxon>
        <taxon>Pentapetalae</taxon>
        <taxon>asterids</taxon>
        <taxon>lamiids</taxon>
        <taxon>Solanales</taxon>
        <taxon>Convolvulaceae</taxon>
        <taxon>Cuscuteae</taxon>
        <taxon>Cuscuta</taxon>
        <taxon>Cuscuta subgen. Cuscuta</taxon>
    </lineage>
</organism>
<feature type="region of interest" description="Disordered" evidence="1">
    <location>
        <begin position="168"/>
        <end position="212"/>
    </location>
</feature>
<proteinExistence type="predicted"/>
<name>A0AAV0FPD3_9ASTE</name>
<evidence type="ECO:0000313" key="2">
    <source>
        <dbReference type="EMBL" id="CAH9137488.1"/>
    </source>
</evidence>
<keyword evidence="3" id="KW-1185">Reference proteome</keyword>
<dbReference type="PANTHER" id="PTHR47481:SF10">
    <property type="entry name" value="COPIA-LIKE POLYPROTEIN_RETROTRANSPOSON"/>
    <property type="match status" value="1"/>
</dbReference>
<dbReference type="AlphaFoldDB" id="A0AAV0FPD3"/>
<comment type="caution">
    <text evidence="2">The sequence shown here is derived from an EMBL/GenBank/DDBJ whole genome shotgun (WGS) entry which is preliminary data.</text>
</comment>
<evidence type="ECO:0000256" key="1">
    <source>
        <dbReference type="SAM" id="MobiDB-lite"/>
    </source>
</evidence>
<dbReference type="Pfam" id="PF14223">
    <property type="entry name" value="Retrotran_gag_2"/>
    <property type="match status" value="1"/>
</dbReference>
<evidence type="ECO:0008006" key="4">
    <source>
        <dbReference type="Google" id="ProtNLM"/>
    </source>
</evidence>
<evidence type="ECO:0000313" key="3">
    <source>
        <dbReference type="Proteomes" id="UP001152523"/>
    </source>
</evidence>
<accession>A0AAV0FPD3</accession>
<dbReference type="EMBL" id="CAMAPF010001001">
    <property type="protein sequence ID" value="CAH9137488.1"/>
    <property type="molecule type" value="Genomic_DNA"/>
</dbReference>
<dbReference type="PANTHER" id="PTHR47481">
    <property type="match status" value="1"/>
</dbReference>
<sequence length="212" mass="24244">MEDFLSCKDLFYLIEMKGINPDPAKSTQWKKINRKTIGQIRQWIDHSVFHHVARETDAYALWKKLEDLYQAKTARNKALLMRRLVNMKLKSGSSVAEHTSQFQSLVNQLSCVEMSLGDEMQSLLLLSSLPDSWETLVVTLSNSAPNGKLIMSVVKDALFNEEARKDMSTDETHAIVMENRGRSQGKQQRNSREKWQSRGKSRGRSSNGRKPS</sequence>